<accession>M4BYC5</accession>
<dbReference type="AlphaFoldDB" id="M4BYC5"/>
<dbReference type="Proteomes" id="UP000011713">
    <property type="component" value="Unassembled WGS sequence"/>
</dbReference>
<evidence type="ECO:0000313" key="1">
    <source>
        <dbReference type="EnsemblProtists" id="HpaP811557"/>
    </source>
</evidence>
<reference evidence="1" key="2">
    <citation type="submission" date="2015-06" db="UniProtKB">
        <authorList>
            <consortium name="EnsemblProtists"/>
        </authorList>
    </citation>
    <scope>IDENTIFICATION</scope>
    <source>
        <strain evidence="1">Emoy2</strain>
    </source>
</reference>
<dbReference type="HOGENOM" id="CLU_1108832_0_0_1"/>
<proteinExistence type="predicted"/>
<dbReference type="InParanoid" id="M4BYC5"/>
<dbReference type="EnsemblProtists" id="HpaT811557">
    <property type="protein sequence ID" value="HpaP811557"/>
    <property type="gene ID" value="HpaG811557"/>
</dbReference>
<protein>
    <submittedName>
        <fullName evidence="1">Uncharacterized protein</fullName>
    </submittedName>
</protein>
<sequence length="251" mass="27493">MHCHYASCLDSSPSLAAHPRSCNMLELESSDASPRFYLGACRSESSKNGDGDDDRRHDEAIGAVASTPRRTAYAVALFVLVANSTKTISSRSSTRFHAKSNSTARVEREIRSPTFCHLKPWRVGKKMFWSGVLDFRSFCHLAPDAACRSESSKNGDGDDDRRHDEAIGAVASTPRRTAYAVALFVLVANTWDAVGSTCRSETIGNVYRRFELGQFAFPGNVCTEAEGVLGERDGVFHAKSVQPFYVLGSRV</sequence>
<organism evidence="1 2">
    <name type="scientific">Hyaloperonospora arabidopsidis (strain Emoy2)</name>
    <name type="common">Downy mildew agent</name>
    <name type="synonym">Peronospora arabidopsidis</name>
    <dbReference type="NCBI Taxonomy" id="559515"/>
    <lineage>
        <taxon>Eukaryota</taxon>
        <taxon>Sar</taxon>
        <taxon>Stramenopiles</taxon>
        <taxon>Oomycota</taxon>
        <taxon>Peronosporomycetes</taxon>
        <taxon>Peronosporales</taxon>
        <taxon>Peronosporaceae</taxon>
        <taxon>Hyaloperonospora</taxon>
    </lineage>
</organism>
<dbReference type="EMBL" id="JH598041">
    <property type="status" value="NOT_ANNOTATED_CDS"/>
    <property type="molecule type" value="Genomic_DNA"/>
</dbReference>
<evidence type="ECO:0000313" key="2">
    <source>
        <dbReference type="Proteomes" id="UP000011713"/>
    </source>
</evidence>
<dbReference type="VEuPathDB" id="FungiDB:HpaG811557"/>
<name>M4BYC5_HYAAE</name>
<reference evidence="2" key="1">
    <citation type="journal article" date="2010" name="Science">
        <title>Signatures of adaptation to obligate biotrophy in the Hyaloperonospora arabidopsidis genome.</title>
        <authorList>
            <person name="Baxter L."/>
            <person name="Tripathy S."/>
            <person name="Ishaque N."/>
            <person name="Boot N."/>
            <person name="Cabral A."/>
            <person name="Kemen E."/>
            <person name="Thines M."/>
            <person name="Ah-Fong A."/>
            <person name="Anderson R."/>
            <person name="Badejoko W."/>
            <person name="Bittner-Eddy P."/>
            <person name="Boore J.L."/>
            <person name="Chibucos M.C."/>
            <person name="Coates M."/>
            <person name="Dehal P."/>
            <person name="Delehaunty K."/>
            <person name="Dong S."/>
            <person name="Downton P."/>
            <person name="Dumas B."/>
            <person name="Fabro G."/>
            <person name="Fronick C."/>
            <person name="Fuerstenberg S.I."/>
            <person name="Fulton L."/>
            <person name="Gaulin E."/>
            <person name="Govers F."/>
            <person name="Hughes L."/>
            <person name="Humphray S."/>
            <person name="Jiang R.H."/>
            <person name="Judelson H."/>
            <person name="Kamoun S."/>
            <person name="Kyung K."/>
            <person name="Meijer H."/>
            <person name="Minx P."/>
            <person name="Morris P."/>
            <person name="Nelson J."/>
            <person name="Phuntumart V."/>
            <person name="Qutob D."/>
            <person name="Rehmany A."/>
            <person name="Rougon-Cardoso A."/>
            <person name="Ryden P."/>
            <person name="Torto-Alalibo T."/>
            <person name="Studholme D."/>
            <person name="Wang Y."/>
            <person name="Win J."/>
            <person name="Wood J."/>
            <person name="Clifton S.W."/>
            <person name="Rogers J."/>
            <person name="Van den Ackerveken G."/>
            <person name="Jones J.D."/>
            <person name="McDowell J.M."/>
            <person name="Beynon J."/>
            <person name="Tyler B.M."/>
        </authorList>
    </citation>
    <scope>NUCLEOTIDE SEQUENCE [LARGE SCALE GENOMIC DNA]</scope>
    <source>
        <strain evidence="2">Emoy2</strain>
    </source>
</reference>
<keyword evidence="2" id="KW-1185">Reference proteome</keyword>